<accession>A0ABN0AE06</accession>
<feature type="compositionally biased region" description="Basic and acidic residues" evidence="1">
    <location>
        <begin position="36"/>
        <end position="46"/>
    </location>
</feature>
<name>A0ABN0AE06_CORAM</name>
<organism evidence="2 3">
    <name type="scientific">Corynebacterium ammoniagenes DSM 20306</name>
    <dbReference type="NCBI Taxonomy" id="649754"/>
    <lineage>
        <taxon>Bacteria</taxon>
        <taxon>Bacillati</taxon>
        <taxon>Actinomycetota</taxon>
        <taxon>Actinomycetes</taxon>
        <taxon>Mycobacteriales</taxon>
        <taxon>Corynebacteriaceae</taxon>
        <taxon>Corynebacterium</taxon>
    </lineage>
</organism>
<proteinExistence type="predicted"/>
<comment type="caution">
    <text evidence="2">The sequence shown here is derived from an EMBL/GenBank/DDBJ whole genome shotgun (WGS) entry which is preliminary data.</text>
</comment>
<evidence type="ECO:0000313" key="2">
    <source>
        <dbReference type="EMBL" id="EFG80918.1"/>
    </source>
</evidence>
<gene>
    <name evidence="2" type="ORF">HMPREF0281_01792</name>
</gene>
<sequence length="46" mass="5259">MSHRIAECQIVTHFSLNDAPLPLPDAAGRYPRAGKKTREKEEFTYL</sequence>
<evidence type="ECO:0000313" key="3">
    <source>
        <dbReference type="Proteomes" id="UP000006015"/>
    </source>
</evidence>
<dbReference type="EMBL" id="ADNS01000017">
    <property type="protein sequence ID" value="EFG80918.1"/>
    <property type="molecule type" value="Genomic_DNA"/>
</dbReference>
<evidence type="ECO:0000256" key="1">
    <source>
        <dbReference type="SAM" id="MobiDB-lite"/>
    </source>
</evidence>
<dbReference type="Proteomes" id="UP000006015">
    <property type="component" value="Unassembled WGS sequence"/>
</dbReference>
<feature type="region of interest" description="Disordered" evidence="1">
    <location>
        <begin position="26"/>
        <end position="46"/>
    </location>
</feature>
<protein>
    <submittedName>
        <fullName evidence="2">Uncharacterized protein</fullName>
    </submittedName>
</protein>
<reference evidence="2 3" key="1">
    <citation type="submission" date="2010-04" db="EMBL/GenBank/DDBJ databases">
        <authorList>
            <person name="Weinstock G."/>
            <person name="Sodergren E."/>
            <person name="Clifton S."/>
            <person name="Fulton L."/>
            <person name="Fulton B."/>
            <person name="Courtney L."/>
            <person name="Fronick C."/>
            <person name="Harrison M."/>
            <person name="Strong C."/>
            <person name="Farmer C."/>
            <person name="Delahaunty K."/>
            <person name="Markovic C."/>
            <person name="Hall O."/>
            <person name="Minx P."/>
            <person name="Tomlinson C."/>
            <person name="Mitreva M."/>
            <person name="Hou S."/>
            <person name="Wollam A."/>
            <person name="Pepin K.H."/>
            <person name="Johnson M."/>
            <person name="Bhonagiri V."/>
            <person name="Zhang X."/>
            <person name="Suruliraj S."/>
            <person name="Warren W."/>
            <person name="Chinwalla A."/>
            <person name="Mardis E.R."/>
            <person name="Wilson R.K."/>
        </authorList>
    </citation>
    <scope>NUCLEOTIDE SEQUENCE [LARGE SCALE GENOMIC DNA]</scope>
    <source>
        <strain evidence="2 3">DSM 20306</strain>
    </source>
</reference>
<keyword evidence="3" id="KW-1185">Reference proteome</keyword>